<dbReference type="SUPFAM" id="SSF69340">
    <property type="entry name" value="C-terminal domain of adenylylcyclase associated protein"/>
    <property type="match status" value="1"/>
</dbReference>
<feature type="binding site" evidence="3">
    <location>
        <position position="383"/>
    </location>
    <ligand>
        <name>Zn(2+)</name>
        <dbReference type="ChEBI" id="CHEBI:29105"/>
    </ligand>
</feature>
<keyword evidence="7" id="KW-1185">Reference proteome</keyword>
<feature type="active site" description="Proton acceptor" evidence="3">
    <location>
        <position position="372"/>
    </location>
</feature>
<accession>A0A2B4SC34</accession>
<dbReference type="InterPro" id="IPR016098">
    <property type="entry name" value="CAP/MinC_C"/>
</dbReference>
<dbReference type="STRING" id="50429.A0A2B4SC34"/>
<dbReference type="InterPro" id="IPR003000">
    <property type="entry name" value="Sirtuin"/>
</dbReference>
<organism evidence="6 7">
    <name type="scientific">Stylophora pistillata</name>
    <name type="common">Smooth cauliflower coral</name>
    <dbReference type="NCBI Taxonomy" id="50429"/>
    <lineage>
        <taxon>Eukaryota</taxon>
        <taxon>Metazoa</taxon>
        <taxon>Cnidaria</taxon>
        <taxon>Anthozoa</taxon>
        <taxon>Hexacorallia</taxon>
        <taxon>Scleractinia</taxon>
        <taxon>Astrocoeniina</taxon>
        <taxon>Pocilloporidae</taxon>
        <taxon>Stylophora</taxon>
    </lineage>
</organism>
<dbReference type="Gene3D" id="3.40.50.1220">
    <property type="entry name" value="TPP-binding domain"/>
    <property type="match status" value="1"/>
</dbReference>
<feature type="compositionally biased region" description="Basic and acidic residues" evidence="4">
    <location>
        <begin position="212"/>
        <end position="221"/>
    </location>
</feature>
<feature type="binding site" evidence="3">
    <location>
        <position position="408"/>
    </location>
    <ligand>
        <name>Zn(2+)</name>
        <dbReference type="ChEBI" id="CHEBI:29105"/>
    </ligand>
</feature>
<dbReference type="PANTHER" id="PTHR11085:SF10">
    <property type="entry name" value="NAD-DEPENDENT PROTEIN DEACYLASE SIRTUIN-5, MITOCHONDRIAL-RELATED"/>
    <property type="match status" value="1"/>
</dbReference>
<name>A0A2B4SC34_STYPI</name>
<dbReference type="GO" id="GO:0003779">
    <property type="term" value="F:actin binding"/>
    <property type="evidence" value="ECO:0007669"/>
    <property type="project" value="InterPro"/>
</dbReference>
<dbReference type="SUPFAM" id="SSF52467">
    <property type="entry name" value="DHS-like NAD/FAD-binding domain"/>
    <property type="match status" value="1"/>
</dbReference>
<dbReference type="OrthoDB" id="2919105at2759"/>
<evidence type="ECO:0000256" key="2">
    <source>
        <dbReference type="ARBA" id="ARBA00023027"/>
    </source>
</evidence>
<feature type="region of interest" description="Disordered" evidence="4">
    <location>
        <begin position="212"/>
        <end position="246"/>
    </location>
</feature>
<protein>
    <submittedName>
        <fullName evidence="6">NAD-dependent protein deacetylase SRT1</fullName>
    </submittedName>
</protein>
<feature type="binding site" evidence="3">
    <location>
        <position position="380"/>
    </location>
    <ligand>
        <name>Zn(2+)</name>
        <dbReference type="ChEBI" id="CHEBI:29105"/>
    </ligand>
</feature>
<proteinExistence type="predicted"/>
<dbReference type="PANTHER" id="PTHR11085">
    <property type="entry name" value="NAD-DEPENDENT PROTEIN DEACYLASE SIRTUIN-5, MITOCHONDRIAL-RELATED"/>
    <property type="match status" value="1"/>
</dbReference>
<dbReference type="Proteomes" id="UP000225706">
    <property type="component" value="Unassembled WGS sequence"/>
</dbReference>
<dbReference type="AlphaFoldDB" id="A0A2B4SC34"/>
<keyword evidence="2" id="KW-0520">NAD</keyword>
<evidence type="ECO:0000313" key="6">
    <source>
        <dbReference type="EMBL" id="PFX26005.1"/>
    </source>
</evidence>
<evidence type="ECO:0000259" key="5">
    <source>
        <dbReference type="PROSITE" id="PS50305"/>
    </source>
</evidence>
<comment type="caution">
    <text evidence="6">The sequence shown here is derived from an EMBL/GenBank/DDBJ whole genome shotgun (WGS) entry which is preliminary data.</text>
</comment>
<sequence>MAFSNLQSMFKLAQRPTHIISDRRGQEFELKSDAKDALLIVKNCTDCHASLQEKAAKLLIEKCDNLVLDVKCTLISGVLELLNCKKIVLNLLEGGQIPTIMADSTSDLLITLLRHSQFESMYLHGHSSNIEVCVGEETSTKYPVSFPSDVPSHFQFVVSWEKEEEGWKLVCEKVVRDGVFPTTERKVKEAEERKARDLEKMVTALFDSIKITPKEQQKDKPSPGSAAETEKKPSPSGSGHHNIKNEDDKKEFFDSSEELEQKIDLLAKWVKESKHCVMFTGAGISTSTGIPDFRSGMNTVLKTGPGLWELQAKGVTRQPGKVTPMLKAIPSPSHMAIVKLHKEGLVKFTVSQNVDGLHLRSGIPSEELAELHGNTNLEKCTTCGAKYLRDFDTRTATRVHDHLTGRSCDNIKCCGPLVDSIINFGESLPDDDLMKSYQEAEKSDLMIALGSSLQVYPAADIPATVIRSKQKLVICNLQKTPLSSLSSLHIHSQIDTVMRGLMERLGLEIPPFRVQRRFAVETSQDKMLIEGLDLQSNTPYSFLKQVSVHMSQEVEGTKKVIDEKILSKEPLEMCFRGSLISISQATPLIAEIELGFQGHYGEPSLSFTNSISSFGKAFFHAEYDLNKGEWSLKKE</sequence>
<keyword evidence="3" id="KW-0862">Zinc</keyword>
<dbReference type="Gene3D" id="2.20.28.200">
    <property type="match status" value="1"/>
</dbReference>
<feature type="domain" description="Deacetylase sirtuin-type" evidence="5">
    <location>
        <begin position="256"/>
        <end position="508"/>
    </location>
</feature>
<reference evidence="7" key="1">
    <citation type="journal article" date="2017" name="bioRxiv">
        <title>Comparative analysis of the genomes of Stylophora pistillata and Acropora digitifera provides evidence for extensive differences between species of corals.</title>
        <authorList>
            <person name="Voolstra C.R."/>
            <person name="Li Y."/>
            <person name="Liew Y.J."/>
            <person name="Baumgarten S."/>
            <person name="Zoccola D."/>
            <person name="Flot J.-F."/>
            <person name="Tambutte S."/>
            <person name="Allemand D."/>
            <person name="Aranda M."/>
        </authorList>
    </citation>
    <scope>NUCLEOTIDE SEQUENCE [LARGE SCALE GENOMIC DNA]</scope>
</reference>
<dbReference type="EMBL" id="LSMT01000136">
    <property type="protein sequence ID" value="PFX26005.1"/>
    <property type="molecule type" value="Genomic_DNA"/>
</dbReference>
<keyword evidence="3" id="KW-0479">Metal-binding</keyword>
<dbReference type="InterPro" id="IPR029035">
    <property type="entry name" value="DHS-like_NAD/FAD-binding_dom"/>
</dbReference>
<dbReference type="InterPro" id="IPR013912">
    <property type="entry name" value="Adenylate_cyclase-assoc_CAP_C"/>
</dbReference>
<dbReference type="Gene3D" id="2.160.20.70">
    <property type="match status" value="1"/>
</dbReference>
<gene>
    <name evidence="6" type="primary">SRT1</name>
    <name evidence="6" type="ORF">AWC38_SpisGene9317</name>
</gene>
<dbReference type="GO" id="GO:0005634">
    <property type="term" value="C:nucleus"/>
    <property type="evidence" value="ECO:0007669"/>
    <property type="project" value="TreeGrafter"/>
</dbReference>
<dbReference type="GO" id="GO:0017136">
    <property type="term" value="F:histone deacetylase activity, NAD-dependent"/>
    <property type="evidence" value="ECO:0007669"/>
    <property type="project" value="TreeGrafter"/>
</dbReference>
<dbReference type="InterPro" id="IPR050134">
    <property type="entry name" value="NAD-dep_sirtuin_deacylases"/>
</dbReference>
<evidence type="ECO:0000256" key="1">
    <source>
        <dbReference type="ARBA" id="ARBA00022679"/>
    </source>
</evidence>
<dbReference type="InterPro" id="IPR026590">
    <property type="entry name" value="Ssirtuin_cat_dom"/>
</dbReference>
<dbReference type="Pfam" id="PF08603">
    <property type="entry name" value="CAP_C"/>
    <property type="match status" value="1"/>
</dbReference>
<dbReference type="GO" id="GO:0007010">
    <property type="term" value="P:cytoskeleton organization"/>
    <property type="evidence" value="ECO:0007669"/>
    <property type="project" value="InterPro"/>
</dbReference>
<dbReference type="InterPro" id="IPR036223">
    <property type="entry name" value="CAP_C_sf"/>
</dbReference>
<evidence type="ECO:0000313" key="7">
    <source>
        <dbReference type="Proteomes" id="UP000225706"/>
    </source>
</evidence>
<dbReference type="Pfam" id="PF02146">
    <property type="entry name" value="SIR2"/>
    <property type="match status" value="1"/>
</dbReference>
<evidence type="ECO:0000256" key="3">
    <source>
        <dbReference type="PROSITE-ProRule" id="PRU00236"/>
    </source>
</evidence>
<dbReference type="GO" id="GO:0046872">
    <property type="term" value="F:metal ion binding"/>
    <property type="evidence" value="ECO:0007669"/>
    <property type="project" value="UniProtKB-KW"/>
</dbReference>
<dbReference type="PROSITE" id="PS50305">
    <property type="entry name" value="SIRTUIN"/>
    <property type="match status" value="1"/>
</dbReference>
<evidence type="ECO:0000256" key="4">
    <source>
        <dbReference type="SAM" id="MobiDB-lite"/>
    </source>
</evidence>
<feature type="binding site" evidence="3">
    <location>
        <position position="414"/>
    </location>
    <ligand>
        <name>Zn(2+)</name>
        <dbReference type="ChEBI" id="CHEBI:29105"/>
    </ligand>
</feature>
<keyword evidence="1" id="KW-0808">Transferase</keyword>
<dbReference type="GO" id="GO:0070403">
    <property type="term" value="F:NAD+ binding"/>
    <property type="evidence" value="ECO:0007669"/>
    <property type="project" value="InterPro"/>
</dbReference>